<dbReference type="Gene3D" id="1.10.510.10">
    <property type="entry name" value="Transferase(Phosphotransferase) domain 1"/>
    <property type="match status" value="1"/>
</dbReference>
<gene>
    <name evidence="4" type="ORF">GIL414_LOCUS63936</name>
</gene>
<keyword evidence="3" id="KW-0472">Membrane</keyword>
<evidence type="ECO:0000256" key="2">
    <source>
        <dbReference type="ARBA" id="ARBA00023239"/>
    </source>
</evidence>
<protein>
    <recommendedName>
        <fullName evidence="6">Protein kinase domain-containing protein</fullName>
    </recommendedName>
</protein>
<dbReference type="GO" id="GO:0004383">
    <property type="term" value="F:guanylate cyclase activity"/>
    <property type="evidence" value="ECO:0007669"/>
    <property type="project" value="TreeGrafter"/>
</dbReference>
<dbReference type="GO" id="GO:0005886">
    <property type="term" value="C:plasma membrane"/>
    <property type="evidence" value="ECO:0007669"/>
    <property type="project" value="TreeGrafter"/>
</dbReference>
<dbReference type="GO" id="GO:0001653">
    <property type="term" value="F:peptide receptor activity"/>
    <property type="evidence" value="ECO:0007669"/>
    <property type="project" value="TreeGrafter"/>
</dbReference>
<keyword evidence="3" id="KW-1133">Transmembrane helix</keyword>
<dbReference type="GO" id="GO:0000166">
    <property type="term" value="F:nucleotide binding"/>
    <property type="evidence" value="ECO:0007669"/>
    <property type="project" value="UniProtKB-KW"/>
</dbReference>
<evidence type="ECO:0000256" key="1">
    <source>
        <dbReference type="ARBA" id="ARBA00022741"/>
    </source>
</evidence>
<evidence type="ECO:0008006" key="6">
    <source>
        <dbReference type="Google" id="ProtNLM"/>
    </source>
</evidence>
<name>A0A8S3FL10_9BILA</name>
<evidence type="ECO:0000313" key="4">
    <source>
        <dbReference type="EMBL" id="CAF5129332.1"/>
    </source>
</evidence>
<dbReference type="GO" id="GO:0004016">
    <property type="term" value="F:adenylate cyclase activity"/>
    <property type="evidence" value="ECO:0007669"/>
    <property type="project" value="TreeGrafter"/>
</dbReference>
<dbReference type="AlphaFoldDB" id="A0A8S3FL10"/>
<dbReference type="EMBL" id="CAJOBJ010270018">
    <property type="protein sequence ID" value="CAF5129332.1"/>
    <property type="molecule type" value="Genomic_DNA"/>
</dbReference>
<keyword evidence="3" id="KW-0812">Transmembrane</keyword>
<dbReference type="InterPro" id="IPR050401">
    <property type="entry name" value="Cyclic_nucleotide_synthase"/>
</dbReference>
<feature type="non-terminal residue" evidence="4">
    <location>
        <position position="1"/>
    </location>
</feature>
<keyword evidence="1" id="KW-0547">Nucleotide-binding</keyword>
<evidence type="ECO:0000313" key="5">
    <source>
        <dbReference type="Proteomes" id="UP000681720"/>
    </source>
</evidence>
<dbReference type="PANTHER" id="PTHR11920">
    <property type="entry name" value="GUANYLYL CYCLASE"/>
    <property type="match status" value="1"/>
</dbReference>
<keyword evidence="2" id="KW-0456">Lyase</keyword>
<proteinExistence type="predicted"/>
<feature type="transmembrane region" description="Helical" evidence="3">
    <location>
        <begin position="13"/>
        <end position="38"/>
    </location>
</feature>
<accession>A0A8S3FL10</accession>
<comment type="caution">
    <text evidence="4">The sequence shown here is derived from an EMBL/GenBank/DDBJ whole genome shotgun (WGS) entry which is preliminary data.</text>
</comment>
<dbReference type="PANTHER" id="PTHR11920:SF462">
    <property type="entry name" value="GUANYLATE CYCLASE"/>
    <property type="match status" value="1"/>
</dbReference>
<sequence length="164" mass="18651">MIPLLDFTLGWRILHIALFTLLGVAVVCSAGLIAFFIIRNQRNRKQLSKGPNKIILLPDDLMFVMPKGSIFTSKVNLKNEAHERSNMSIRSEEIQAGKTARYNGDLVEVKKLHIGPLSIRTKVMRELRQLKDLRHENVNTFIGLFIDQNAPALIFEYGHRGSLE</sequence>
<reference evidence="4" key="1">
    <citation type="submission" date="2021-02" db="EMBL/GenBank/DDBJ databases">
        <authorList>
            <person name="Nowell W R."/>
        </authorList>
    </citation>
    <scope>NUCLEOTIDE SEQUENCE</scope>
</reference>
<organism evidence="4 5">
    <name type="scientific">Rotaria magnacalcarata</name>
    <dbReference type="NCBI Taxonomy" id="392030"/>
    <lineage>
        <taxon>Eukaryota</taxon>
        <taxon>Metazoa</taxon>
        <taxon>Spiralia</taxon>
        <taxon>Gnathifera</taxon>
        <taxon>Rotifera</taxon>
        <taxon>Eurotatoria</taxon>
        <taxon>Bdelloidea</taxon>
        <taxon>Philodinida</taxon>
        <taxon>Philodinidae</taxon>
        <taxon>Rotaria</taxon>
    </lineage>
</organism>
<dbReference type="InterPro" id="IPR011009">
    <property type="entry name" value="Kinase-like_dom_sf"/>
</dbReference>
<dbReference type="GO" id="GO:0007168">
    <property type="term" value="P:receptor guanylyl cyclase signaling pathway"/>
    <property type="evidence" value="ECO:0007669"/>
    <property type="project" value="TreeGrafter"/>
</dbReference>
<evidence type="ECO:0000256" key="3">
    <source>
        <dbReference type="SAM" id="Phobius"/>
    </source>
</evidence>
<dbReference type="Proteomes" id="UP000681720">
    <property type="component" value="Unassembled WGS sequence"/>
</dbReference>
<dbReference type="SUPFAM" id="SSF56112">
    <property type="entry name" value="Protein kinase-like (PK-like)"/>
    <property type="match status" value="1"/>
</dbReference>